<dbReference type="SUPFAM" id="SSF56024">
    <property type="entry name" value="Phospholipase D/nuclease"/>
    <property type="match status" value="1"/>
</dbReference>
<comment type="caution">
    <text evidence="2">The sequence shown here is derived from an EMBL/GenBank/DDBJ whole genome shotgun (WGS) entry which is preliminary data.</text>
</comment>
<feature type="domain" description="Phospholipase D-like" evidence="1">
    <location>
        <begin position="50"/>
        <end position="138"/>
    </location>
</feature>
<organism evidence="2 3">
    <name type="scientific">Spirosoma liriopis</name>
    <dbReference type="NCBI Taxonomy" id="2937440"/>
    <lineage>
        <taxon>Bacteria</taxon>
        <taxon>Pseudomonadati</taxon>
        <taxon>Bacteroidota</taxon>
        <taxon>Cytophagia</taxon>
        <taxon>Cytophagales</taxon>
        <taxon>Cytophagaceae</taxon>
        <taxon>Spirosoma</taxon>
    </lineage>
</organism>
<dbReference type="EMBL" id="JALPRF010000001">
    <property type="protein sequence ID" value="MCK8491771.1"/>
    <property type="molecule type" value="Genomic_DNA"/>
</dbReference>
<evidence type="ECO:0000259" key="1">
    <source>
        <dbReference type="Pfam" id="PF13091"/>
    </source>
</evidence>
<dbReference type="InterPro" id="IPR025202">
    <property type="entry name" value="PLD-like_dom"/>
</dbReference>
<dbReference type="CDD" id="cd09117">
    <property type="entry name" value="PLDc_Bfil_DEXD_like"/>
    <property type="match status" value="1"/>
</dbReference>
<gene>
    <name evidence="2" type="ORF">M0L20_07895</name>
</gene>
<protein>
    <submittedName>
        <fullName evidence="2">Phospholipase D-like domain-containing protein</fullName>
    </submittedName>
</protein>
<dbReference type="Gene3D" id="3.30.870.10">
    <property type="entry name" value="Endonuclease Chain A"/>
    <property type="match status" value="1"/>
</dbReference>
<sequence>MNKRILSQGITDNIEHSVGSFLLDNLISDQNHTFTAISAFASEAGINGLTESIEQAKQQGKTINIIVGVDQKSTSKEALEAILNLDINSYIFFQKNFSIFHPKIYLFEGNHTSQLVIGSSNLTRQGLFMNVEASLCLELSHENDADLEILSQLKERYSGLFNFDDPNLQPITSELIGYFVAENIVPTEIERKAIEEKLKGLESPPSEVGESIISNIFPKRALATAPPGFSNKKPKKVTLAKSTETVLSLFPEVEEDQLAESAEEEHFTLVWQMKNVPGSSVQVTKSAKTNPTGMLRLVQADFRVDGTIIDHTSYFRSDVFNTLLWVSETEKTEIAIGKFRVSILGNFIGEHPLRIRHKPSGESGQGNYTTGLSWGAIGKTIQENNLAGRTIKLYHLDGSEDTFKLEIE</sequence>
<reference evidence="2 3" key="1">
    <citation type="submission" date="2022-04" db="EMBL/GenBank/DDBJ databases">
        <title>Spirosoma sp. strain RP8 genome sequencing and assembly.</title>
        <authorList>
            <person name="Jung Y."/>
        </authorList>
    </citation>
    <scope>NUCLEOTIDE SEQUENCE [LARGE SCALE GENOMIC DNA]</scope>
    <source>
        <strain evidence="2 3">RP8</strain>
    </source>
</reference>
<proteinExistence type="predicted"/>
<accession>A0ABT0HHY5</accession>
<dbReference type="Proteomes" id="UP001202180">
    <property type="component" value="Unassembled WGS sequence"/>
</dbReference>
<name>A0ABT0HHY5_9BACT</name>
<keyword evidence="3" id="KW-1185">Reference proteome</keyword>
<dbReference type="RefSeq" id="WP_248476408.1">
    <property type="nucleotide sequence ID" value="NZ_JALPRF010000001.1"/>
</dbReference>
<evidence type="ECO:0000313" key="3">
    <source>
        <dbReference type="Proteomes" id="UP001202180"/>
    </source>
</evidence>
<evidence type="ECO:0000313" key="2">
    <source>
        <dbReference type="EMBL" id="MCK8491771.1"/>
    </source>
</evidence>
<dbReference type="Pfam" id="PF13091">
    <property type="entry name" value="PLDc_2"/>
    <property type="match status" value="1"/>
</dbReference>